<evidence type="ECO:0000313" key="3">
    <source>
        <dbReference type="Proteomes" id="UP000016016"/>
    </source>
</evidence>
<evidence type="ECO:0000259" key="1">
    <source>
        <dbReference type="Pfam" id="PF00881"/>
    </source>
</evidence>
<organism evidence="2 3">
    <name type="scientific">Prevotella amnii CRIS 21A-A</name>
    <dbReference type="NCBI Taxonomy" id="679191"/>
    <lineage>
        <taxon>Bacteria</taxon>
        <taxon>Pseudomonadati</taxon>
        <taxon>Bacteroidota</taxon>
        <taxon>Bacteroidia</taxon>
        <taxon>Bacteroidales</taxon>
        <taxon>Prevotellaceae</taxon>
        <taxon>Prevotella</taxon>
    </lineage>
</organism>
<comment type="caution">
    <text evidence="2">The sequence shown here is derived from an EMBL/GenBank/DDBJ whole genome shotgun (WGS) entry which is preliminary data.</text>
</comment>
<dbReference type="CDD" id="cd02142">
    <property type="entry name" value="McbC_SagB-like_oxidoreductase"/>
    <property type="match status" value="1"/>
</dbReference>
<dbReference type="PANTHER" id="PTHR43745:SF2">
    <property type="entry name" value="NITROREDUCTASE MJ1384-RELATED"/>
    <property type="match status" value="1"/>
</dbReference>
<gene>
    <name evidence="2" type="ORF">HMPREF9018_0536</name>
</gene>
<dbReference type="InterPro" id="IPR000415">
    <property type="entry name" value="Nitroreductase-like"/>
</dbReference>
<sequence length="304" mass="34818">MYIHIHSLNNMKTIKSKALIASLDSGLYGAKNFGESLALIFNENVKFDKFLIRKQVESIQSFSNKYVHQRSCQPYKVFPTSKEYDLKPYLKEMPGSEKTNLFNILAKRRSGRAYSPYSISLNELALLCHYSYGISGEDFNKESEATLRFRTVPSAGALYPLELYVYLNTSVLPKGIYHYSPNKSVLEFIKEEDYMEYLRENLVAEPFVDLQHCSCVFFITSFFERVLIKYGDRGYRFILQEVGFLTQNISLLAEFLELGSCVLGSYVDDNINQILSADGTFETVQNVIVIGKNKEVQDDNVTSK</sequence>
<name>E1GWP5_9BACT</name>
<dbReference type="Gene3D" id="3.40.109.10">
    <property type="entry name" value="NADH Oxidase"/>
    <property type="match status" value="1"/>
</dbReference>
<reference evidence="2 3" key="1">
    <citation type="submission" date="2010-09" db="EMBL/GenBank/DDBJ databases">
        <authorList>
            <person name="Harkins D.M."/>
            <person name="Madupu R."/>
            <person name="Durkin A.S."/>
            <person name="Torralba M."/>
            <person name="Methe B."/>
            <person name="Sutton G.G."/>
            <person name="Nelson K.E."/>
        </authorList>
    </citation>
    <scope>NUCLEOTIDE SEQUENCE [LARGE SCALE GENOMIC DNA]</scope>
    <source>
        <strain evidence="2 3">CRIS 21A-A</strain>
    </source>
</reference>
<dbReference type="eggNOG" id="COG0778">
    <property type="taxonomic scope" value="Bacteria"/>
</dbReference>
<dbReference type="InterPro" id="IPR029479">
    <property type="entry name" value="Nitroreductase"/>
</dbReference>
<dbReference type="InterPro" id="IPR052544">
    <property type="entry name" value="Bacteriocin_Proc_Enz"/>
</dbReference>
<dbReference type="EMBL" id="ADFQ01000075">
    <property type="protein sequence ID" value="EFN90955.1"/>
    <property type="molecule type" value="Genomic_DNA"/>
</dbReference>
<evidence type="ECO:0000313" key="2">
    <source>
        <dbReference type="EMBL" id="EFN90955.1"/>
    </source>
</evidence>
<dbReference type="Proteomes" id="UP000016016">
    <property type="component" value="Unassembled WGS sequence"/>
</dbReference>
<dbReference type="Pfam" id="PF00881">
    <property type="entry name" value="Nitroreductase"/>
    <property type="match status" value="1"/>
</dbReference>
<dbReference type="GO" id="GO:0016491">
    <property type="term" value="F:oxidoreductase activity"/>
    <property type="evidence" value="ECO:0007669"/>
    <property type="project" value="InterPro"/>
</dbReference>
<dbReference type="NCBIfam" id="TIGR03605">
    <property type="entry name" value="antibiot_sagB"/>
    <property type="match status" value="1"/>
</dbReference>
<accession>E1GWP5</accession>
<dbReference type="AlphaFoldDB" id="E1GWP5"/>
<dbReference type="InterPro" id="IPR020051">
    <property type="entry name" value="SagB-type_dehydrogenase"/>
</dbReference>
<feature type="domain" description="Nitroreductase" evidence="1">
    <location>
        <begin position="106"/>
        <end position="292"/>
    </location>
</feature>
<dbReference type="PANTHER" id="PTHR43745">
    <property type="entry name" value="NITROREDUCTASE MJ1384-RELATED"/>
    <property type="match status" value="1"/>
</dbReference>
<dbReference type="SUPFAM" id="SSF55469">
    <property type="entry name" value="FMN-dependent nitroreductase-like"/>
    <property type="match status" value="1"/>
</dbReference>
<protein>
    <submittedName>
        <fullName evidence="2">SagB-type dehydrogenase domain protein</fullName>
    </submittedName>
</protein>
<proteinExistence type="predicted"/>